<dbReference type="Proteomes" id="UP001176521">
    <property type="component" value="Unassembled WGS sequence"/>
</dbReference>
<evidence type="ECO:0000313" key="3">
    <source>
        <dbReference type="EMBL" id="KAK0530938.1"/>
    </source>
</evidence>
<keyword evidence="4" id="KW-1185">Reference proteome</keyword>
<feature type="coiled-coil region" evidence="1">
    <location>
        <begin position="243"/>
        <end position="306"/>
    </location>
</feature>
<evidence type="ECO:0000256" key="2">
    <source>
        <dbReference type="SAM" id="MobiDB-lite"/>
    </source>
</evidence>
<comment type="caution">
    <text evidence="3">The sequence shown here is derived from an EMBL/GenBank/DDBJ whole genome shotgun (WGS) entry which is preliminary data.</text>
</comment>
<name>A0AAN6GAL2_9BASI</name>
<evidence type="ECO:0000313" key="4">
    <source>
        <dbReference type="Proteomes" id="UP001176521"/>
    </source>
</evidence>
<accession>A0AAN6GAL2</accession>
<protein>
    <submittedName>
        <fullName evidence="3">Uncharacterized protein</fullName>
    </submittedName>
</protein>
<feature type="region of interest" description="Disordered" evidence="2">
    <location>
        <begin position="67"/>
        <end position="114"/>
    </location>
</feature>
<reference evidence="3" key="1">
    <citation type="journal article" date="2023" name="PhytoFront">
        <title>Draft Genome Resources of Seven Strains of Tilletia horrida, Causal Agent of Kernel Smut of Rice.</title>
        <authorList>
            <person name="Khanal S."/>
            <person name="Antony Babu S."/>
            <person name="Zhou X.G."/>
        </authorList>
    </citation>
    <scope>NUCLEOTIDE SEQUENCE</scope>
    <source>
        <strain evidence="3">TX3</strain>
    </source>
</reference>
<gene>
    <name evidence="3" type="ORF">OC842_003773</name>
</gene>
<sequence length="591" mass="66502">MSATTSVDEYYEALRDAVYHRFERAFEQGDINHVRQTIWTLLDQQVTRARDLFARLAVSAASPAAVTGTVTRPTSGRVEGAAGLARDGAPKDAPRPVESGDDPRDRTLAAGPADEDGLRLRLEALCRRQEEGRRQAAQEEELKRLREDKAMLQQQVASLGRERDGVEERMRTEVSALSKERDGVEERRRAEVAALGKERDGVEERHRTVVAALIKERDGVEERRRTEVSALQNAHIIAMDKQAAQYREQNRLLVREAERQRVETEEREKDLKEREQDLASRAKSEVAELKNRIRTLEDHLGDLQDGWEWIADRLGMVNADAHPRDVTKRIDDLRRGWEESAGRLLMLNRRLFGDALEAGPDNQVNNQPDPGTRQQEGQVGSDDQRNIEQDRAARPQEHQEAEERLHALNKRLFTAADQEQHPRESQASSDTQWSATSWYNGRDASLHPRGRTLVASSMAVFPRTRNGPSGDRLRVCAVPRTQPRSSTAPPVLLIAYCNTNDDAAPADVSVIGHPRASSPVLSGYTSETMTDHDLYGPWTTADLQAHTSRPLVRSAEDDTTHRALRRRRTGDWIDSCNPPAQALSRNALSDD</sequence>
<feature type="coiled-coil region" evidence="1">
    <location>
        <begin position="128"/>
        <end position="187"/>
    </location>
</feature>
<feature type="region of interest" description="Disordered" evidence="2">
    <location>
        <begin position="356"/>
        <end position="400"/>
    </location>
</feature>
<feature type="region of interest" description="Disordered" evidence="2">
    <location>
        <begin position="571"/>
        <end position="591"/>
    </location>
</feature>
<keyword evidence="1" id="KW-0175">Coiled coil</keyword>
<dbReference type="EMBL" id="JAPDMQ010000200">
    <property type="protein sequence ID" value="KAK0530938.1"/>
    <property type="molecule type" value="Genomic_DNA"/>
</dbReference>
<feature type="compositionally biased region" description="Polar residues" evidence="2">
    <location>
        <begin position="362"/>
        <end position="378"/>
    </location>
</feature>
<feature type="compositionally biased region" description="Basic and acidic residues" evidence="2">
    <location>
        <begin position="382"/>
        <end position="400"/>
    </location>
</feature>
<dbReference type="AlphaFoldDB" id="A0AAN6GAL2"/>
<evidence type="ECO:0000256" key="1">
    <source>
        <dbReference type="SAM" id="Coils"/>
    </source>
</evidence>
<proteinExistence type="predicted"/>
<organism evidence="3 4">
    <name type="scientific">Tilletia horrida</name>
    <dbReference type="NCBI Taxonomy" id="155126"/>
    <lineage>
        <taxon>Eukaryota</taxon>
        <taxon>Fungi</taxon>
        <taxon>Dikarya</taxon>
        <taxon>Basidiomycota</taxon>
        <taxon>Ustilaginomycotina</taxon>
        <taxon>Exobasidiomycetes</taxon>
        <taxon>Tilletiales</taxon>
        <taxon>Tilletiaceae</taxon>
        <taxon>Tilletia</taxon>
    </lineage>
</organism>